<keyword evidence="1" id="KW-0732">Signal</keyword>
<gene>
    <name evidence="2" type="ORF">FJ657_05325</name>
</gene>
<feature type="signal peptide" evidence="1">
    <location>
        <begin position="1"/>
        <end position="25"/>
    </location>
</feature>
<comment type="caution">
    <text evidence="2">The sequence shown here is derived from an EMBL/GenBank/DDBJ whole genome shotgun (WGS) entry which is preliminary data.</text>
</comment>
<reference evidence="2 3" key="1">
    <citation type="submission" date="2019-06" db="EMBL/GenBank/DDBJ databases">
        <authorList>
            <person name="Li F."/>
        </authorList>
    </citation>
    <scope>NUCLEOTIDE SEQUENCE [LARGE SCALE GENOMIC DNA]</scope>
    <source>
        <strain evidence="2 3">10F1D-1</strain>
    </source>
</reference>
<protein>
    <submittedName>
        <fullName evidence="2">Uncharacterized protein</fullName>
    </submittedName>
</protein>
<evidence type="ECO:0000313" key="2">
    <source>
        <dbReference type="EMBL" id="TPW78048.1"/>
    </source>
</evidence>
<evidence type="ECO:0000313" key="3">
    <source>
        <dbReference type="Proteomes" id="UP000316252"/>
    </source>
</evidence>
<dbReference type="OrthoDB" id="4974465at2"/>
<dbReference type="RefSeq" id="WP_141162573.1">
    <property type="nucleotide sequence ID" value="NZ_VHQG01000001.1"/>
</dbReference>
<name>A0A506YA77_9MICO</name>
<dbReference type="EMBL" id="VHQG01000001">
    <property type="protein sequence ID" value="TPW78048.1"/>
    <property type="molecule type" value="Genomic_DNA"/>
</dbReference>
<evidence type="ECO:0000256" key="1">
    <source>
        <dbReference type="SAM" id="SignalP"/>
    </source>
</evidence>
<dbReference type="AlphaFoldDB" id="A0A506YA77"/>
<proteinExistence type="predicted"/>
<organism evidence="2 3">
    <name type="scientific">Schumannella soli</name>
    <dbReference type="NCBI Taxonomy" id="2590779"/>
    <lineage>
        <taxon>Bacteria</taxon>
        <taxon>Bacillati</taxon>
        <taxon>Actinomycetota</taxon>
        <taxon>Actinomycetes</taxon>
        <taxon>Micrococcales</taxon>
        <taxon>Microbacteriaceae</taxon>
        <taxon>Schumannella</taxon>
    </lineage>
</organism>
<feature type="chain" id="PRO_5038928824" evidence="1">
    <location>
        <begin position="26"/>
        <end position="356"/>
    </location>
</feature>
<accession>A0A506YA77</accession>
<keyword evidence="3" id="KW-1185">Reference proteome</keyword>
<sequence length="356" mass="37159">MNLITKTVIAGTAILALLGSSFALSSGTGQASTCTTNTIDPDAAGKAAAVSGYQGAQLTNAAHIMNAATALGLDTAGQTIGVMTAMGESSLRILDHGDTAGPDSRGLFQQRDNWGTLAQRMDPEQSATLFFTKLKTITGWEQLAPSLAAHKVQNNADPDHYTRYYQSAAAVVQALATTSGGPGCTVSDDKLELAQNLVKAADEGRLRGLTPDHIEEIRWIAQGQSVPDCDIDVRILQIITIALDTFGKIGVSDINRKCTGQILGGGTKSSHWINGGGGAVDFYSLAGTPTTGADGNAIRLIGALDPVVAAKARIGQKQCRSKIGVELAPEHFTEFSDTCNHLHVDVAYTSVAGLHD</sequence>
<dbReference type="Proteomes" id="UP000316252">
    <property type="component" value="Unassembled WGS sequence"/>
</dbReference>